<evidence type="ECO:0000313" key="2">
    <source>
        <dbReference type="Proteomes" id="UP000595095"/>
    </source>
</evidence>
<reference evidence="1 2" key="1">
    <citation type="submission" date="2020-11" db="EMBL/GenBank/DDBJ databases">
        <title>Complete genome sequence for Salinimonas sp. strain G2-b.</title>
        <authorList>
            <person name="Park S.-J."/>
        </authorList>
    </citation>
    <scope>NUCLEOTIDE SEQUENCE [LARGE SCALE GENOMIC DNA]</scope>
    <source>
        <strain evidence="1 2">G2-b</strain>
    </source>
</reference>
<protein>
    <submittedName>
        <fullName evidence="1">SapC family protein</fullName>
    </submittedName>
</protein>
<dbReference type="EMBL" id="CP064795">
    <property type="protein sequence ID" value="QPG06279.1"/>
    <property type="molecule type" value="Genomic_DNA"/>
</dbReference>
<keyword evidence="2" id="KW-1185">Reference proteome</keyword>
<accession>A0A7S9DYG8</accession>
<gene>
    <name evidence="1" type="ORF">IT774_03500</name>
</gene>
<sequence length="257" mass="29204">MAINYIPLDKEKHKDSKVAVNNTFAFAKNTHLAAASIKEFAQLASSMPIVFIKDPKADRHHVVAMLGMEQNQNLFLATDRWKGPHVPMNVLRYPFDVRPDGDKLGVYIDENSELLGDEGQPLFTETGEPSEYLQNRQQFLGDLANSEMMTQRFVKQVLELDLLEEIQIRLLYKNGQQRNVTGMLSINEKKMLELPEEKVLELHKSGFLGAMYAVMMSLGQLNRLVELSKDTENPIQTMQLSNANAQEQAQPQEEVTQ</sequence>
<dbReference type="KEGG" id="smaa:IT774_03500"/>
<proteinExistence type="predicted"/>
<dbReference type="Pfam" id="PF07277">
    <property type="entry name" value="SapC"/>
    <property type="match status" value="1"/>
</dbReference>
<dbReference type="AlphaFoldDB" id="A0A7S9DYG8"/>
<organism evidence="1 2">
    <name type="scientific">Salinimonas marina</name>
    <dbReference type="NCBI Taxonomy" id="2785918"/>
    <lineage>
        <taxon>Bacteria</taxon>
        <taxon>Pseudomonadati</taxon>
        <taxon>Pseudomonadota</taxon>
        <taxon>Gammaproteobacteria</taxon>
        <taxon>Alteromonadales</taxon>
        <taxon>Alteromonadaceae</taxon>
        <taxon>Alteromonas/Salinimonas group</taxon>
        <taxon>Salinimonas</taxon>
    </lineage>
</organism>
<dbReference type="Proteomes" id="UP000595095">
    <property type="component" value="Chromosome"/>
</dbReference>
<dbReference type="InterPro" id="IPR010836">
    <property type="entry name" value="SapC"/>
</dbReference>
<evidence type="ECO:0000313" key="1">
    <source>
        <dbReference type="EMBL" id="QPG06279.1"/>
    </source>
</evidence>
<name>A0A7S9DYG8_9ALTE</name>
<dbReference type="RefSeq" id="WP_195811356.1">
    <property type="nucleotide sequence ID" value="NZ_CP064795.1"/>
</dbReference>